<dbReference type="Proteomes" id="UP000002640">
    <property type="component" value="Unassembled WGS sequence"/>
</dbReference>
<evidence type="ECO:0000313" key="2">
    <source>
        <dbReference type="EMBL" id="EGZ15723.1"/>
    </source>
</evidence>
<evidence type="ECO:0000256" key="1">
    <source>
        <dbReference type="SAM" id="MobiDB-lite"/>
    </source>
</evidence>
<dbReference type="SMR" id="G4ZNB3"/>
<dbReference type="KEGG" id="psoj:PHYSODRAFT_333935"/>
<reference evidence="2 3" key="1">
    <citation type="journal article" date="2006" name="Science">
        <title>Phytophthora genome sequences uncover evolutionary origins and mechanisms of pathogenesis.</title>
        <authorList>
            <person name="Tyler B.M."/>
            <person name="Tripathy S."/>
            <person name="Zhang X."/>
            <person name="Dehal P."/>
            <person name="Jiang R.H."/>
            <person name="Aerts A."/>
            <person name="Arredondo F.D."/>
            <person name="Baxter L."/>
            <person name="Bensasson D."/>
            <person name="Beynon J.L."/>
            <person name="Chapman J."/>
            <person name="Damasceno C.M."/>
            <person name="Dorrance A.E."/>
            <person name="Dou D."/>
            <person name="Dickerman A.W."/>
            <person name="Dubchak I.L."/>
            <person name="Garbelotto M."/>
            <person name="Gijzen M."/>
            <person name="Gordon S.G."/>
            <person name="Govers F."/>
            <person name="Grunwald N.J."/>
            <person name="Huang W."/>
            <person name="Ivors K.L."/>
            <person name="Jones R.W."/>
            <person name="Kamoun S."/>
            <person name="Krampis K."/>
            <person name="Lamour K.H."/>
            <person name="Lee M.K."/>
            <person name="McDonald W.H."/>
            <person name="Medina M."/>
            <person name="Meijer H.J."/>
            <person name="Nordberg E.K."/>
            <person name="Maclean D.J."/>
            <person name="Ospina-Giraldo M.D."/>
            <person name="Morris P.F."/>
            <person name="Phuntumart V."/>
            <person name="Putnam N.H."/>
            <person name="Rash S."/>
            <person name="Rose J.K."/>
            <person name="Sakihama Y."/>
            <person name="Salamov A.A."/>
            <person name="Savidor A."/>
            <person name="Scheuring C.F."/>
            <person name="Smith B.M."/>
            <person name="Sobral B.W."/>
            <person name="Terry A."/>
            <person name="Torto-Alalibo T.A."/>
            <person name="Win J."/>
            <person name="Xu Z."/>
            <person name="Zhang H."/>
            <person name="Grigoriev I.V."/>
            <person name="Rokhsar D.S."/>
            <person name="Boore J.L."/>
        </authorList>
    </citation>
    <scope>NUCLEOTIDE SEQUENCE [LARGE SCALE GENOMIC DNA]</scope>
    <source>
        <strain evidence="2 3">P6497</strain>
    </source>
</reference>
<accession>G4ZNB3</accession>
<dbReference type="InParanoid" id="G4ZNB3"/>
<protein>
    <submittedName>
        <fullName evidence="2">Uncharacterized protein</fullName>
    </submittedName>
</protein>
<proteinExistence type="predicted"/>
<dbReference type="AlphaFoldDB" id="G4ZNB3"/>
<dbReference type="SUPFAM" id="SSF56024">
    <property type="entry name" value="Phospholipase D/nuclease"/>
    <property type="match status" value="1"/>
</dbReference>
<dbReference type="RefSeq" id="XP_009529472.1">
    <property type="nucleotide sequence ID" value="XM_009531177.1"/>
</dbReference>
<dbReference type="GeneID" id="20646734"/>
<keyword evidence="3" id="KW-1185">Reference proteome</keyword>
<feature type="region of interest" description="Disordered" evidence="1">
    <location>
        <begin position="192"/>
        <end position="215"/>
    </location>
</feature>
<evidence type="ECO:0000313" key="3">
    <source>
        <dbReference type="Proteomes" id="UP000002640"/>
    </source>
</evidence>
<sequence length="365" mass="40614">MPFPRESMRASSLAVGCQPRMPLKEMPLPPDLQALLNSFRPELTPPSPPPLHTVVPAGLQPQDWFINGAHRQFLRAMSEPIRQPAQKPQPFPLSTVAPSAPLPTMPPPLLPPPKDVPVLPFIPLRVSRALRAGYRGPYDGRMQTLKMKTLEERERKKCNRANPPTKGQFKSAGKCGEVDAKTAEKWWNNRTKPVLPQRGRPPKNFSPPSTYTPGIKESIHTIRSADREVFASTFIITSKEYEQALEDQAAAGERVFFQTDKAQAGPKGQSDPEAIHRMDDADVQVKLIPPSMHEKFVGIGTIAHPKPRNKEANVYLTGNQIDMSPYMAKFADEFTKGKRIDESDKIMARGAKRQKTTGAFFLGSS</sequence>
<dbReference type="EMBL" id="JH159155">
    <property type="protein sequence ID" value="EGZ15723.1"/>
    <property type="molecule type" value="Genomic_DNA"/>
</dbReference>
<name>G4ZNB3_PHYSP</name>
<gene>
    <name evidence="2" type="ORF">PHYSODRAFT_333935</name>
</gene>
<organism evidence="2 3">
    <name type="scientific">Phytophthora sojae (strain P6497)</name>
    <name type="common">Soybean stem and root rot agent</name>
    <name type="synonym">Phytophthora megasperma f. sp. glycines</name>
    <dbReference type="NCBI Taxonomy" id="1094619"/>
    <lineage>
        <taxon>Eukaryota</taxon>
        <taxon>Sar</taxon>
        <taxon>Stramenopiles</taxon>
        <taxon>Oomycota</taxon>
        <taxon>Peronosporomycetes</taxon>
        <taxon>Peronosporales</taxon>
        <taxon>Peronosporaceae</taxon>
        <taxon>Phytophthora</taxon>
    </lineage>
</organism>
<feature type="region of interest" description="Disordered" evidence="1">
    <location>
        <begin position="153"/>
        <end position="175"/>
    </location>
</feature>
<dbReference type="Gene3D" id="3.30.870.10">
    <property type="entry name" value="Endonuclease Chain A"/>
    <property type="match status" value="1"/>
</dbReference>